<reference evidence="6" key="1">
    <citation type="submission" date="2017-02" db="UniProtKB">
        <authorList>
            <consortium name="WormBaseParasite"/>
        </authorList>
    </citation>
    <scope>IDENTIFICATION</scope>
</reference>
<evidence type="ECO:0000256" key="1">
    <source>
        <dbReference type="ARBA" id="ARBA00004613"/>
    </source>
</evidence>
<dbReference type="InterPro" id="IPR001534">
    <property type="entry name" value="Transthyretin-like"/>
</dbReference>
<dbReference type="Proteomes" id="UP000046392">
    <property type="component" value="Unplaced"/>
</dbReference>
<dbReference type="PANTHER" id="PTHR21700:SF3">
    <property type="entry name" value="TRANSTHYRETIN-LIKE PROTEIN 5"/>
    <property type="match status" value="1"/>
</dbReference>
<protein>
    <submittedName>
        <fullName evidence="6">Transthyretin-like family protein</fullName>
    </submittedName>
</protein>
<evidence type="ECO:0000313" key="6">
    <source>
        <dbReference type="WBParaSite" id="SPAL_0000560100.1"/>
    </source>
</evidence>
<accession>A0A0N5BI16</accession>
<evidence type="ECO:0000256" key="2">
    <source>
        <dbReference type="ARBA" id="ARBA00010112"/>
    </source>
</evidence>
<dbReference type="WBParaSite" id="SPAL_0000560100.1">
    <property type="protein sequence ID" value="SPAL_0000560100.1"/>
    <property type="gene ID" value="SPAL_0000560100"/>
</dbReference>
<dbReference type="GO" id="GO:0005576">
    <property type="term" value="C:extracellular region"/>
    <property type="evidence" value="ECO:0007669"/>
    <property type="project" value="UniProtKB-SubCell"/>
</dbReference>
<dbReference type="AlphaFoldDB" id="A0A0N5BI16"/>
<comment type="similarity">
    <text evidence="2">Belongs to the nematode transthyretin-like family.</text>
</comment>
<dbReference type="Gene3D" id="2.60.40.3330">
    <property type="match status" value="1"/>
</dbReference>
<evidence type="ECO:0000313" key="5">
    <source>
        <dbReference type="Proteomes" id="UP000046392"/>
    </source>
</evidence>
<proteinExistence type="inferred from homology"/>
<dbReference type="InterPro" id="IPR038479">
    <property type="entry name" value="Transthyretin-like_sf"/>
</dbReference>
<organism evidence="5 6">
    <name type="scientific">Strongyloides papillosus</name>
    <name type="common">Intestinal threadworm</name>
    <dbReference type="NCBI Taxonomy" id="174720"/>
    <lineage>
        <taxon>Eukaryota</taxon>
        <taxon>Metazoa</taxon>
        <taxon>Ecdysozoa</taxon>
        <taxon>Nematoda</taxon>
        <taxon>Chromadorea</taxon>
        <taxon>Rhabditida</taxon>
        <taxon>Tylenchina</taxon>
        <taxon>Panagrolaimomorpha</taxon>
        <taxon>Strongyloidoidea</taxon>
        <taxon>Strongyloididae</taxon>
        <taxon>Strongyloides</taxon>
    </lineage>
</organism>
<comment type="subcellular location">
    <subcellularLocation>
        <location evidence="1">Secreted</location>
    </subcellularLocation>
</comment>
<name>A0A0N5BI16_STREA</name>
<keyword evidence="4" id="KW-0732">Signal</keyword>
<evidence type="ECO:0000256" key="4">
    <source>
        <dbReference type="ARBA" id="ARBA00022729"/>
    </source>
</evidence>
<dbReference type="Pfam" id="PF01060">
    <property type="entry name" value="TTR-52"/>
    <property type="match status" value="1"/>
</dbReference>
<dbReference type="PANTHER" id="PTHR21700">
    <property type="entry name" value="TRANSTHYRETIN-LIKE FAMILY PROTEIN-RELATED"/>
    <property type="match status" value="1"/>
</dbReference>
<keyword evidence="5" id="KW-1185">Reference proteome</keyword>
<sequence length="120" mass="13515">MFRIGVKGIAICNGRPHQYAKVVLAHHYKWKGTRPKIMDGEVTQSNGRFSLSGSMQTFMAMVPFVSIIHRCGQSKGSRCRKITNVKIAPELLFKGRSSRYEKYLGLVDLSTLPVQKIVCE</sequence>
<dbReference type="GO" id="GO:0009986">
    <property type="term" value="C:cell surface"/>
    <property type="evidence" value="ECO:0007669"/>
    <property type="project" value="InterPro"/>
</dbReference>
<evidence type="ECO:0000256" key="3">
    <source>
        <dbReference type="ARBA" id="ARBA00022525"/>
    </source>
</evidence>
<keyword evidence="3" id="KW-0964">Secreted</keyword>